<dbReference type="Proteomes" id="UP001501442">
    <property type="component" value="Unassembled WGS sequence"/>
</dbReference>
<dbReference type="InterPro" id="IPR047789">
    <property type="entry name" value="CU044_5270-like"/>
</dbReference>
<dbReference type="EMBL" id="BAABHK010000013">
    <property type="protein sequence ID" value="GAA4634046.1"/>
    <property type="molecule type" value="Genomic_DNA"/>
</dbReference>
<dbReference type="RefSeq" id="WP_345437033.1">
    <property type="nucleotide sequence ID" value="NZ_BAABHK010000013.1"/>
</dbReference>
<evidence type="ECO:0000313" key="3">
    <source>
        <dbReference type="Proteomes" id="UP001501442"/>
    </source>
</evidence>
<reference evidence="3" key="1">
    <citation type="journal article" date="2019" name="Int. J. Syst. Evol. Microbiol.">
        <title>The Global Catalogue of Microorganisms (GCM) 10K type strain sequencing project: providing services to taxonomists for standard genome sequencing and annotation.</title>
        <authorList>
            <consortium name="The Broad Institute Genomics Platform"/>
            <consortium name="The Broad Institute Genome Sequencing Center for Infectious Disease"/>
            <person name="Wu L."/>
            <person name="Ma J."/>
        </authorList>
    </citation>
    <scope>NUCLEOTIDE SEQUENCE [LARGE SCALE GENOMIC DNA]</scope>
    <source>
        <strain evidence="3">JCM 17939</strain>
    </source>
</reference>
<name>A0ABP8UMG6_9ACTN</name>
<proteinExistence type="predicted"/>
<keyword evidence="1" id="KW-0472">Membrane</keyword>
<protein>
    <recommendedName>
        <fullName evidence="4">CU044_5270 family protein</fullName>
    </recommendedName>
</protein>
<keyword evidence="1" id="KW-0812">Transmembrane</keyword>
<evidence type="ECO:0008006" key="4">
    <source>
        <dbReference type="Google" id="ProtNLM"/>
    </source>
</evidence>
<keyword evidence="1" id="KW-1133">Transmembrane helix</keyword>
<feature type="transmembrane region" description="Helical" evidence="1">
    <location>
        <begin position="45"/>
        <end position="65"/>
    </location>
</feature>
<accession>A0ABP8UMG6</accession>
<dbReference type="NCBIfam" id="NF038083">
    <property type="entry name" value="CU044_5270_fam"/>
    <property type="match status" value="1"/>
</dbReference>
<organism evidence="2 3">
    <name type="scientific">Actinoallomurus vinaceus</name>
    <dbReference type="NCBI Taxonomy" id="1080074"/>
    <lineage>
        <taxon>Bacteria</taxon>
        <taxon>Bacillati</taxon>
        <taxon>Actinomycetota</taxon>
        <taxon>Actinomycetes</taxon>
        <taxon>Streptosporangiales</taxon>
        <taxon>Thermomonosporaceae</taxon>
        <taxon>Actinoallomurus</taxon>
    </lineage>
</organism>
<evidence type="ECO:0000256" key="1">
    <source>
        <dbReference type="SAM" id="Phobius"/>
    </source>
</evidence>
<keyword evidence="3" id="KW-1185">Reference proteome</keyword>
<sequence length="366" mass="39150">MDDQRMIRSFLAEAPPSAEVIAEGRRRVLAQAKPRPRPRGTTFRLGLGGLGVATAAAATAVALTVSGGSPASRTMPTTQLTAQQVLLAAAQKAASEPVGRYWHSHVIDGQAYHVAKGDYVITGARHEIDQWIARTDGDDDVFRSRFAGAIPQTSADRAAWQRAGSPSTWRVLSNGQYIAQTATPDKWDLVRTTPAQRKGYEKMLARARKECAAKPRICPAAQQITQAQREALPKDPSALRAYLLSPGGKGGPSAALTNAAHFLAKPGSPKLRAAVFRTLAGMQGIRNKGRTTDVRGRTATALAARSSDARGTFDVELLLRPGTYQVLGTETVLVSGRGAETQGMKPGTVFTQELFLEMGWANTAPR</sequence>
<gene>
    <name evidence="2" type="ORF">GCM10023196_074030</name>
</gene>
<evidence type="ECO:0000313" key="2">
    <source>
        <dbReference type="EMBL" id="GAA4634046.1"/>
    </source>
</evidence>
<comment type="caution">
    <text evidence="2">The sequence shown here is derived from an EMBL/GenBank/DDBJ whole genome shotgun (WGS) entry which is preliminary data.</text>
</comment>